<organism evidence="2 3">
    <name type="scientific">Eumeta variegata</name>
    <name type="common">Bagworm moth</name>
    <name type="synonym">Eumeta japonica</name>
    <dbReference type="NCBI Taxonomy" id="151549"/>
    <lineage>
        <taxon>Eukaryota</taxon>
        <taxon>Metazoa</taxon>
        <taxon>Ecdysozoa</taxon>
        <taxon>Arthropoda</taxon>
        <taxon>Hexapoda</taxon>
        <taxon>Insecta</taxon>
        <taxon>Pterygota</taxon>
        <taxon>Neoptera</taxon>
        <taxon>Endopterygota</taxon>
        <taxon>Lepidoptera</taxon>
        <taxon>Glossata</taxon>
        <taxon>Ditrysia</taxon>
        <taxon>Tineoidea</taxon>
        <taxon>Psychidae</taxon>
        <taxon>Oiketicinae</taxon>
        <taxon>Eumeta</taxon>
    </lineage>
</organism>
<protein>
    <submittedName>
        <fullName evidence="2">Uncharacterized protein</fullName>
    </submittedName>
</protein>
<proteinExistence type="predicted"/>
<feature type="compositionally biased region" description="Basic and acidic residues" evidence="1">
    <location>
        <begin position="32"/>
        <end position="44"/>
    </location>
</feature>
<evidence type="ECO:0000313" key="2">
    <source>
        <dbReference type="EMBL" id="GBP86661.1"/>
    </source>
</evidence>
<reference evidence="2 3" key="1">
    <citation type="journal article" date="2019" name="Commun. Biol.">
        <title>The bagworm genome reveals a unique fibroin gene that provides high tensile strength.</title>
        <authorList>
            <person name="Kono N."/>
            <person name="Nakamura H."/>
            <person name="Ohtoshi R."/>
            <person name="Tomita M."/>
            <person name="Numata K."/>
            <person name="Arakawa K."/>
        </authorList>
    </citation>
    <scope>NUCLEOTIDE SEQUENCE [LARGE SCALE GENOMIC DNA]</scope>
</reference>
<dbReference type="Proteomes" id="UP000299102">
    <property type="component" value="Unassembled WGS sequence"/>
</dbReference>
<gene>
    <name evidence="2" type="ORF">EVAR_90721_1</name>
</gene>
<dbReference type="OrthoDB" id="7469650at2759"/>
<name>A0A4C1ZD10_EUMVA</name>
<feature type="region of interest" description="Disordered" evidence="1">
    <location>
        <begin position="1"/>
        <end position="52"/>
    </location>
</feature>
<dbReference type="EMBL" id="BGZK01001806">
    <property type="protein sequence ID" value="GBP86661.1"/>
    <property type="molecule type" value="Genomic_DNA"/>
</dbReference>
<accession>A0A4C1ZD10</accession>
<comment type="caution">
    <text evidence="2">The sequence shown here is derived from an EMBL/GenBank/DDBJ whole genome shotgun (WGS) entry which is preliminary data.</text>
</comment>
<evidence type="ECO:0000313" key="3">
    <source>
        <dbReference type="Proteomes" id="UP000299102"/>
    </source>
</evidence>
<evidence type="ECO:0000256" key="1">
    <source>
        <dbReference type="SAM" id="MobiDB-lite"/>
    </source>
</evidence>
<dbReference type="AlphaFoldDB" id="A0A4C1ZD10"/>
<keyword evidence="3" id="KW-1185">Reference proteome</keyword>
<sequence length="169" mass="18422">MRERRAVCVGNVTGRDDTDNRGRPMRKCPGVRGDKSVASDERGDNGLSDSSGGPLPFHYPTVSFYLPVPSPSALSFLHQLSHCDISTQEVCNSLVTPLKSQASMGSGDHLYSGDSSHYVDSSRRRTLTCAAAMHSVYYPVHSHADKVLPFLLKNHVGRVRARARRSAAP</sequence>